<feature type="chain" id="PRO_5045389816" evidence="8">
    <location>
        <begin position="22"/>
        <end position="576"/>
    </location>
</feature>
<dbReference type="SUPFAM" id="SSF53649">
    <property type="entry name" value="Alkaline phosphatase-like"/>
    <property type="match status" value="1"/>
</dbReference>
<keyword evidence="5" id="KW-0378">Hydrolase</keyword>
<name>A0ABM7RER8_9BACT</name>
<accession>A0ABM7RER8</accession>
<keyword evidence="6" id="KW-0106">Calcium</keyword>
<organism evidence="10 11">
    <name type="scientific">Haloferula helveola</name>
    <dbReference type="NCBI Taxonomy" id="490095"/>
    <lineage>
        <taxon>Bacteria</taxon>
        <taxon>Pseudomonadati</taxon>
        <taxon>Verrucomicrobiota</taxon>
        <taxon>Verrucomicrobiia</taxon>
        <taxon>Verrucomicrobiales</taxon>
        <taxon>Verrucomicrobiaceae</taxon>
        <taxon>Haloferula</taxon>
    </lineage>
</organism>
<feature type="signal peptide" evidence="8">
    <location>
        <begin position="1"/>
        <end position="21"/>
    </location>
</feature>
<dbReference type="Gene3D" id="2.60.40.780">
    <property type="entry name" value="von Hippel-Lindau disease tumour suppressor, beta domain"/>
    <property type="match status" value="1"/>
</dbReference>
<feature type="region of interest" description="Disordered" evidence="7">
    <location>
        <begin position="167"/>
        <end position="191"/>
    </location>
</feature>
<dbReference type="InterPro" id="IPR037140">
    <property type="entry name" value="VHL_beta_dom_sf"/>
</dbReference>
<evidence type="ECO:0000256" key="1">
    <source>
        <dbReference type="ARBA" id="ARBA00001913"/>
    </source>
</evidence>
<dbReference type="EMBL" id="AP024702">
    <property type="protein sequence ID" value="BCX48190.1"/>
    <property type="molecule type" value="Genomic_DNA"/>
</dbReference>
<keyword evidence="11" id="KW-1185">Reference proteome</keyword>
<evidence type="ECO:0000259" key="9">
    <source>
        <dbReference type="Pfam" id="PF00884"/>
    </source>
</evidence>
<dbReference type="Gene3D" id="3.40.720.10">
    <property type="entry name" value="Alkaline Phosphatase, subunit A"/>
    <property type="match status" value="1"/>
</dbReference>
<dbReference type="InterPro" id="IPR036208">
    <property type="entry name" value="VHL_sf"/>
</dbReference>
<protein>
    <submittedName>
        <fullName evidence="10">Iduronate-2-sulfatase</fullName>
    </submittedName>
</protein>
<keyword evidence="3" id="KW-0479">Metal-binding</keyword>
<dbReference type="PANTHER" id="PTHR45953">
    <property type="entry name" value="IDURONATE 2-SULFATASE"/>
    <property type="match status" value="1"/>
</dbReference>
<evidence type="ECO:0000256" key="3">
    <source>
        <dbReference type="ARBA" id="ARBA00022723"/>
    </source>
</evidence>
<evidence type="ECO:0000256" key="6">
    <source>
        <dbReference type="ARBA" id="ARBA00022837"/>
    </source>
</evidence>
<evidence type="ECO:0000256" key="7">
    <source>
        <dbReference type="SAM" id="MobiDB-lite"/>
    </source>
</evidence>
<dbReference type="InterPro" id="IPR000917">
    <property type="entry name" value="Sulfatase_N"/>
</dbReference>
<gene>
    <name evidence="10" type="ORF">HAHE_20980</name>
</gene>
<comment type="similarity">
    <text evidence="2">Belongs to the sulfatase family.</text>
</comment>
<dbReference type="Proteomes" id="UP001374893">
    <property type="component" value="Chromosome"/>
</dbReference>
<dbReference type="RefSeq" id="WP_338684241.1">
    <property type="nucleotide sequence ID" value="NZ_AP024702.1"/>
</dbReference>
<dbReference type="InterPro" id="IPR017850">
    <property type="entry name" value="Alkaline_phosphatase_core_sf"/>
</dbReference>
<evidence type="ECO:0000256" key="2">
    <source>
        <dbReference type="ARBA" id="ARBA00008779"/>
    </source>
</evidence>
<evidence type="ECO:0000256" key="8">
    <source>
        <dbReference type="SAM" id="SignalP"/>
    </source>
</evidence>
<evidence type="ECO:0000313" key="11">
    <source>
        <dbReference type="Proteomes" id="UP001374893"/>
    </source>
</evidence>
<sequence length="576" mass="64410">MNSILRIFAAALVLAASHASAADRPNILLICIDDLRTQLGCYGDKVVKSPNIDRLSEQGVIFDRCYVQVAVCNPSRASMMTGLRPATLNCYTLPYHFRETKPDAVTMPQYLRSQGYHVEGYGKIFHNPWQDPRSWDRPHQFGSGDYRHYDAKQKAFIEKVRESLPGDDWRKSNLRGPATNAPDITDEQHPDGAMTSRVIERIRKLKDGDKPFFVAAGLILPHLPWCPPKKYWDMYDREKLPLASNPDLPKGVPPVELGTNYEFSHYADLIDFPTPTGGRVSEKEARRLIHGYLASVSFADAQVGRLLGALDEMGLAEDTVVVLWSDHGYKLGEHGGWGKMTNLELDTRVPFIIRDPKAKANGKRCGRLVETVDLFPTLCELAGVKVPGFLEGKSAAALLEDPAADHIGAAFSQYVYRPLIGNSIRTAEWRYTEWREMKDGSVKERVLYDHRRDDSEDVNVADQHPEIIAKLQAELNKTLPPSPVSLRAKVHSKAGGPKTSLEFVNQHDGVVRLTWIDPSGRRGRHWDIGKDGVQPMGSFVGHVFVAESLDGHYFETITVKKLQKDGPAVIELGKTD</sequence>
<dbReference type="PANTHER" id="PTHR45953:SF1">
    <property type="entry name" value="IDURONATE 2-SULFATASE"/>
    <property type="match status" value="1"/>
</dbReference>
<evidence type="ECO:0000313" key="10">
    <source>
        <dbReference type="EMBL" id="BCX48190.1"/>
    </source>
</evidence>
<keyword evidence="4 8" id="KW-0732">Signal</keyword>
<dbReference type="SUPFAM" id="SSF49468">
    <property type="entry name" value="VHL"/>
    <property type="match status" value="1"/>
</dbReference>
<evidence type="ECO:0000256" key="4">
    <source>
        <dbReference type="ARBA" id="ARBA00022729"/>
    </source>
</evidence>
<proteinExistence type="inferred from homology"/>
<evidence type="ECO:0000256" key="5">
    <source>
        <dbReference type="ARBA" id="ARBA00022801"/>
    </source>
</evidence>
<dbReference type="CDD" id="cd16030">
    <property type="entry name" value="iduronate-2-sulfatase"/>
    <property type="match status" value="1"/>
</dbReference>
<feature type="domain" description="Sulfatase N-terminal" evidence="9">
    <location>
        <begin position="25"/>
        <end position="384"/>
    </location>
</feature>
<dbReference type="InterPro" id="IPR035874">
    <property type="entry name" value="IDS"/>
</dbReference>
<comment type="cofactor">
    <cofactor evidence="1">
        <name>Ca(2+)</name>
        <dbReference type="ChEBI" id="CHEBI:29108"/>
    </cofactor>
</comment>
<dbReference type="Pfam" id="PF00884">
    <property type="entry name" value="Sulfatase"/>
    <property type="match status" value="1"/>
</dbReference>
<reference evidence="10 11" key="1">
    <citation type="submission" date="2021-06" db="EMBL/GenBank/DDBJ databases">
        <title>Complete genome of Haloferula helveola possessing various polysaccharide degrading enzymes.</title>
        <authorList>
            <person name="Takami H."/>
            <person name="Huang C."/>
            <person name="Hamasaki K."/>
        </authorList>
    </citation>
    <scope>NUCLEOTIDE SEQUENCE [LARGE SCALE GENOMIC DNA]</scope>
    <source>
        <strain evidence="10 11">CN-1</strain>
    </source>
</reference>